<dbReference type="STRING" id="1724.GCA_001044175_01274"/>
<dbReference type="PANTHER" id="PTHR43434">
    <property type="entry name" value="PHOSPHOGLYCOLATE PHOSPHATASE"/>
    <property type="match status" value="1"/>
</dbReference>
<reference evidence="1 2" key="1">
    <citation type="submission" date="2017-10" db="EMBL/GenBank/DDBJ databases">
        <title>Sequencing the genomes of 1000 actinobacteria strains.</title>
        <authorList>
            <person name="Klenk H.-P."/>
        </authorList>
    </citation>
    <scope>NUCLEOTIDE SEQUENCE [LARGE SCALE GENOMIC DNA]</scope>
    <source>
        <strain evidence="1 2">DSM 20688</strain>
    </source>
</reference>
<dbReference type="NCBIfam" id="TIGR01549">
    <property type="entry name" value="HAD-SF-IA-v1"/>
    <property type="match status" value="1"/>
</dbReference>
<keyword evidence="1" id="KW-0378">Hydrolase</keyword>
<evidence type="ECO:0000313" key="2">
    <source>
        <dbReference type="Proteomes" id="UP000221653"/>
    </source>
</evidence>
<dbReference type="InterPro" id="IPR036412">
    <property type="entry name" value="HAD-like_sf"/>
</dbReference>
<keyword evidence="2" id="KW-1185">Reference proteome</keyword>
<name>A0A2A9DQA0_9CORY</name>
<dbReference type="Gene3D" id="3.40.50.1000">
    <property type="entry name" value="HAD superfamily/HAD-like"/>
    <property type="match status" value="1"/>
</dbReference>
<dbReference type="GO" id="GO:0004713">
    <property type="term" value="F:protein tyrosine kinase activity"/>
    <property type="evidence" value="ECO:0007669"/>
    <property type="project" value="TreeGrafter"/>
</dbReference>
<accession>A0A2A9DQA0</accession>
<dbReference type="EMBL" id="PDJF01000001">
    <property type="protein sequence ID" value="PFG28335.1"/>
    <property type="molecule type" value="Genomic_DNA"/>
</dbReference>
<dbReference type="InterPro" id="IPR050155">
    <property type="entry name" value="HAD-like_hydrolase_sf"/>
</dbReference>
<proteinExistence type="predicted"/>
<sequence length="244" mass="26695">MVAARQSLAPVLTKISHASGTLDDVTVVLLDLDGTLADSYPGIRGGLLHAIDAVGEPHPPEDFLATIVGPPMEHTLGRLGISGKRLDAAMAAYYQYQNAQGFEDARPYAGVEKLLERWRAAGYRLATATSKSENGAMTVLRKFGWVDLFEFIGTAHNDHKHPRRGKVPVLKHVFKNMNLDPAGEPIIMVGDRHYDFEGARTMGIPSVAVTWGYGQPQEWEDATWTAHNPAELGRIIDDAAQRSN</sequence>
<comment type="caution">
    <text evidence="1">The sequence shown here is derived from an EMBL/GenBank/DDBJ whole genome shotgun (WGS) entry which is preliminary data.</text>
</comment>
<evidence type="ECO:0000313" key="1">
    <source>
        <dbReference type="EMBL" id="PFG28335.1"/>
    </source>
</evidence>
<organism evidence="1 2">
    <name type="scientific">Corynebacterium renale</name>
    <dbReference type="NCBI Taxonomy" id="1724"/>
    <lineage>
        <taxon>Bacteria</taxon>
        <taxon>Bacillati</taxon>
        <taxon>Actinomycetota</taxon>
        <taxon>Actinomycetes</taxon>
        <taxon>Mycobacteriales</taxon>
        <taxon>Corynebacteriaceae</taxon>
        <taxon>Corynebacterium</taxon>
    </lineage>
</organism>
<dbReference type="AlphaFoldDB" id="A0A2A9DQA0"/>
<dbReference type="Proteomes" id="UP000221653">
    <property type="component" value="Unassembled WGS sequence"/>
</dbReference>
<dbReference type="SUPFAM" id="SSF56784">
    <property type="entry name" value="HAD-like"/>
    <property type="match status" value="1"/>
</dbReference>
<gene>
    <name evidence="1" type="ORF">ATK06_1443</name>
</gene>
<dbReference type="GO" id="GO:0016787">
    <property type="term" value="F:hydrolase activity"/>
    <property type="evidence" value="ECO:0007669"/>
    <property type="project" value="UniProtKB-KW"/>
</dbReference>
<dbReference type="Gene3D" id="1.10.150.240">
    <property type="entry name" value="Putative phosphatase, domain 2"/>
    <property type="match status" value="1"/>
</dbReference>
<dbReference type="GO" id="GO:0005829">
    <property type="term" value="C:cytosol"/>
    <property type="evidence" value="ECO:0007669"/>
    <property type="project" value="TreeGrafter"/>
</dbReference>
<dbReference type="InterPro" id="IPR023198">
    <property type="entry name" value="PGP-like_dom2"/>
</dbReference>
<dbReference type="SFLD" id="SFLDS00003">
    <property type="entry name" value="Haloacid_Dehalogenase"/>
    <property type="match status" value="1"/>
</dbReference>
<dbReference type="InterPro" id="IPR041492">
    <property type="entry name" value="HAD_2"/>
</dbReference>
<protein>
    <submittedName>
        <fullName evidence="1">HAD superfamily hydrolase (TIGR01549 family)</fullName>
    </submittedName>
</protein>
<dbReference type="InterPro" id="IPR023214">
    <property type="entry name" value="HAD_sf"/>
</dbReference>
<dbReference type="InterPro" id="IPR006439">
    <property type="entry name" value="HAD-SF_hydro_IA"/>
</dbReference>
<dbReference type="SFLD" id="SFLDG01129">
    <property type="entry name" value="C1.5:_HAD__Beta-PGM__Phosphata"/>
    <property type="match status" value="1"/>
</dbReference>
<dbReference type="PANTHER" id="PTHR43434:SF20">
    <property type="entry name" value="5'-NUCLEOTIDASE"/>
    <property type="match status" value="1"/>
</dbReference>
<dbReference type="Pfam" id="PF13419">
    <property type="entry name" value="HAD_2"/>
    <property type="match status" value="1"/>
</dbReference>